<evidence type="ECO:0000256" key="1">
    <source>
        <dbReference type="SAM" id="Phobius"/>
    </source>
</evidence>
<proteinExistence type="predicted"/>
<reference evidence="2 3" key="1">
    <citation type="submission" date="2018-03" db="EMBL/GenBank/DDBJ databases">
        <title>Genomic Encyclopedia of Archaeal and Bacterial Type Strains, Phase II (KMG-II): from individual species to whole genera.</title>
        <authorList>
            <person name="Goeker M."/>
        </authorList>
    </citation>
    <scope>NUCLEOTIDE SEQUENCE [LARGE SCALE GENOMIC DNA]</scope>
    <source>
        <strain evidence="2 3">DSM 43146</strain>
    </source>
</reference>
<dbReference type="Proteomes" id="UP000239415">
    <property type="component" value="Unassembled WGS sequence"/>
</dbReference>
<sequence length="127" mass="14215">MPIPRTRSRRQLWFVIACAFVLLAGAGLIPQIMSRAAAATKTVYIPARWTQTGEVPWAADRTRESDNFILLWGEKSGTDPASATSPYRFDPANVLSQLENLYSFYVNTMRFTPETGLLAQHKIVVIV</sequence>
<dbReference type="InterPro" id="IPR045690">
    <property type="entry name" value="DUF6055"/>
</dbReference>
<gene>
    <name evidence="2" type="ORF">CLV67_1481</name>
</gene>
<keyword evidence="1" id="KW-0472">Membrane</keyword>
<comment type="caution">
    <text evidence="2">The sequence shown here is derived from an EMBL/GenBank/DDBJ whole genome shotgun (WGS) entry which is preliminary data.</text>
</comment>
<evidence type="ECO:0000313" key="2">
    <source>
        <dbReference type="EMBL" id="PRX04367.1"/>
    </source>
</evidence>
<feature type="non-terminal residue" evidence="2">
    <location>
        <position position="127"/>
    </location>
</feature>
<keyword evidence="1" id="KW-0812">Transmembrane</keyword>
<dbReference type="RefSeq" id="WP_249038001.1">
    <property type="nucleotide sequence ID" value="NZ_PVMZ01000048.1"/>
</dbReference>
<evidence type="ECO:0000313" key="3">
    <source>
        <dbReference type="Proteomes" id="UP000239415"/>
    </source>
</evidence>
<feature type="transmembrane region" description="Helical" evidence="1">
    <location>
        <begin position="12"/>
        <end position="33"/>
    </location>
</feature>
<dbReference type="EMBL" id="PVMZ01000048">
    <property type="protein sequence ID" value="PRX04367.1"/>
    <property type="molecule type" value="Genomic_DNA"/>
</dbReference>
<keyword evidence="1" id="KW-1133">Transmembrane helix</keyword>
<keyword evidence="3" id="KW-1185">Reference proteome</keyword>
<dbReference type="AlphaFoldDB" id="A0A2T0J9P5"/>
<organism evidence="2 3">
    <name type="scientific">Actinoplanes italicus</name>
    <dbReference type="NCBI Taxonomy" id="113567"/>
    <lineage>
        <taxon>Bacteria</taxon>
        <taxon>Bacillati</taxon>
        <taxon>Actinomycetota</taxon>
        <taxon>Actinomycetes</taxon>
        <taxon>Micromonosporales</taxon>
        <taxon>Micromonosporaceae</taxon>
        <taxon>Actinoplanes</taxon>
    </lineage>
</organism>
<dbReference type="Pfam" id="PF19527">
    <property type="entry name" value="DUF6055"/>
    <property type="match status" value="1"/>
</dbReference>
<accession>A0A2T0J9P5</accession>
<protein>
    <submittedName>
        <fullName evidence="2">Uncharacterized protein</fullName>
    </submittedName>
</protein>
<name>A0A2T0J9P5_9ACTN</name>